<keyword evidence="2" id="KW-1185">Reference proteome</keyword>
<dbReference type="WormBase" id="CBG00658">
    <property type="protein sequence ID" value="CBP24886"/>
    <property type="gene ID" value="WBGene00024020"/>
</dbReference>
<dbReference type="KEGG" id="cbr:CBG_00658"/>
<reference evidence="1 2" key="1">
    <citation type="journal article" date="2003" name="PLoS Biol.">
        <title>The genome sequence of Caenorhabditis briggsae: a platform for comparative genomics.</title>
        <authorList>
            <person name="Stein L.D."/>
            <person name="Bao Z."/>
            <person name="Blasiar D."/>
            <person name="Blumenthal T."/>
            <person name="Brent M.R."/>
            <person name="Chen N."/>
            <person name="Chinwalla A."/>
            <person name="Clarke L."/>
            <person name="Clee C."/>
            <person name="Coghlan A."/>
            <person name="Coulson A."/>
            <person name="D'Eustachio P."/>
            <person name="Fitch D.H."/>
            <person name="Fulton L.A."/>
            <person name="Fulton R.E."/>
            <person name="Griffiths-Jones S."/>
            <person name="Harris T.W."/>
            <person name="Hillier L.W."/>
            <person name="Kamath R."/>
            <person name="Kuwabara P.E."/>
            <person name="Mardis E.R."/>
            <person name="Marra M.A."/>
            <person name="Miner T.L."/>
            <person name="Minx P."/>
            <person name="Mullikin J.C."/>
            <person name="Plumb R.W."/>
            <person name="Rogers J."/>
            <person name="Schein J.E."/>
            <person name="Sohrmann M."/>
            <person name="Spieth J."/>
            <person name="Stajich J.E."/>
            <person name="Wei C."/>
            <person name="Willey D."/>
            <person name="Wilson R.K."/>
            <person name="Durbin R."/>
            <person name="Waterston R.H."/>
        </authorList>
    </citation>
    <scope>NUCLEOTIDE SEQUENCE [LARGE SCALE GENOMIC DNA]</scope>
    <source>
        <strain evidence="1 2">AF16</strain>
    </source>
</reference>
<evidence type="ECO:0000313" key="3">
    <source>
        <dbReference type="WormBase" id="CBG00658"/>
    </source>
</evidence>
<proteinExistence type="predicted"/>
<dbReference type="InParanoid" id="A8WNC7"/>
<dbReference type="GeneID" id="8571756"/>
<gene>
    <name evidence="1 3" type="ORF">CBG00658</name>
    <name evidence="1" type="ORF">CBG_00658</name>
</gene>
<dbReference type="RefSeq" id="XP_002630241.1">
    <property type="nucleotide sequence ID" value="XM_002630195.1"/>
</dbReference>
<name>A8WNC7_CAEBR</name>
<dbReference type="Proteomes" id="UP000008549">
    <property type="component" value="Unassembled WGS sequence"/>
</dbReference>
<reference evidence="1 2" key="2">
    <citation type="journal article" date="2011" name="PLoS Genet.">
        <title>Caenorhabditis briggsae recombinant inbred line genotypes reveal inter-strain incompatibility and the evolution of recombination.</title>
        <authorList>
            <person name="Ross J.A."/>
            <person name="Koboldt D.C."/>
            <person name="Staisch J.E."/>
            <person name="Chamberlin H.M."/>
            <person name="Gupta B.P."/>
            <person name="Miller R.D."/>
            <person name="Baird S.E."/>
            <person name="Haag E.S."/>
        </authorList>
    </citation>
    <scope>NUCLEOTIDE SEQUENCE [LARGE SCALE GENOMIC DNA]</scope>
    <source>
        <strain evidence="1 2">AF16</strain>
    </source>
</reference>
<dbReference type="HOGENOM" id="CLU_1620505_0_0_1"/>
<accession>A8WNC7</accession>
<evidence type="ECO:0000313" key="2">
    <source>
        <dbReference type="Proteomes" id="UP000008549"/>
    </source>
</evidence>
<evidence type="ECO:0000313" key="1">
    <source>
        <dbReference type="EMBL" id="CAP21981.1"/>
    </source>
</evidence>
<organism evidence="1 2">
    <name type="scientific">Caenorhabditis briggsae</name>
    <dbReference type="NCBI Taxonomy" id="6238"/>
    <lineage>
        <taxon>Eukaryota</taxon>
        <taxon>Metazoa</taxon>
        <taxon>Ecdysozoa</taxon>
        <taxon>Nematoda</taxon>
        <taxon>Chromadorea</taxon>
        <taxon>Rhabditida</taxon>
        <taxon>Rhabditina</taxon>
        <taxon>Rhabditomorpha</taxon>
        <taxon>Rhabditoidea</taxon>
        <taxon>Rhabditidae</taxon>
        <taxon>Peloderinae</taxon>
        <taxon>Caenorhabditis</taxon>
    </lineage>
</organism>
<dbReference type="EMBL" id="HE600999">
    <property type="protein sequence ID" value="CAP21981.1"/>
    <property type="molecule type" value="Genomic_DNA"/>
</dbReference>
<dbReference type="PANTHER" id="PTHR21503">
    <property type="entry name" value="F-BOX-CONTAINING HYPOTHETICAL PROTEIN C.ELEGANS"/>
    <property type="match status" value="1"/>
</dbReference>
<protein>
    <submittedName>
        <fullName evidence="1">Protein CBG00658</fullName>
    </submittedName>
</protein>
<dbReference type="PANTHER" id="PTHR21503:SF8">
    <property type="entry name" value="F-BOX ASSOCIATED DOMAIN-CONTAINING PROTEIN-RELATED"/>
    <property type="match status" value="1"/>
</dbReference>
<dbReference type="AlphaFoldDB" id="A8WNC7"/>
<dbReference type="CTD" id="8571756"/>
<sequence length="170" mass="19535">MRSIKLTAKSTTESFNPESKLYQAQSIEIFPSDHTFPAFLRHFKGKQAFISCLTCDVLDLIEFVKKWKPGEAFRALEYLKIGVYEGRIPQNQVMQEIGAKAIDATKQPAAYTLRKLYDWEDLGPNTDPIISHSYVVRESDNRVASVLIEEDTLSFGVWDKTEEEFSRMMD</sequence>